<reference evidence="3" key="1">
    <citation type="submission" date="2025-08" db="UniProtKB">
        <authorList>
            <consortium name="RefSeq"/>
        </authorList>
    </citation>
    <scope>IDENTIFICATION</scope>
</reference>
<feature type="compositionally biased region" description="Low complexity" evidence="1">
    <location>
        <begin position="17"/>
        <end position="27"/>
    </location>
</feature>
<evidence type="ECO:0000313" key="3">
    <source>
        <dbReference type="RefSeq" id="XP_022139750.1"/>
    </source>
</evidence>
<feature type="compositionally biased region" description="Basic and acidic residues" evidence="1">
    <location>
        <begin position="1"/>
        <end position="10"/>
    </location>
</feature>
<accession>A0A6J1CD64</accession>
<dbReference type="Gene3D" id="3.40.30.10">
    <property type="entry name" value="Glutaredoxin"/>
    <property type="match status" value="1"/>
</dbReference>
<dbReference type="PANTHER" id="PTHR31902">
    <property type="entry name" value="ACTIN PATCHES DISTAL PROTEIN 1"/>
    <property type="match status" value="1"/>
</dbReference>
<dbReference type="PANTHER" id="PTHR31902:SF14">
    <property type="entry name" value="ACTIN PATCHES DISTAL PROTEIN 1"/>
    <property type="match status" value="1"/>
</dbReference>
<dbReference type="InterPro" id="IPR009737">
    <property type="entry name" value="Aim32/Apd1-like"/>
</dbReference>
<sequence>MASSRERDDPLSFAANPSSSSSPVSVSDPRDSFLSDPNSHIGSASGSFQNEGLLSDFSGNVSDAEFGFSRPEFRQSQLAGTVDFYDRHVFLCYKNPQVWPPRIEAAEFDRLPRLLSAAVMARKGDMKKETRLTICEGHDGTETSNGDVLIFPDMIRYRRLTHFDVETFVEEVLVKNGEWQPGTPETLKGSYIFVCCHGSRDRRCGVCGPTLVSRFRDEIKFLGLQNEVSVSPCSHIGGHKYAGNVIIFGSNANREVTGHWYGYVSPEDVFLLLQQHIVKGKIVDELWRGQMGLSEDEQKLSLERRLRLIAGANGHKSKEELAQIQTSDSNTDLYRSHGEVSACCQGGGESYSTCCQNPELMGSITDSDTNDIPPNITAKSSRKTTSRSNSGKVASRKVCAMPTWLESWEREDTYAVAAVICAAVSVGIAYSCYKQL</sequence>
<dbReference type="AlphaFoldDB" id="A0A6J1CD64"/>
<protein>
    <submittedName>
        <fullName evidence="3">Uncharacterized protein LOC111010588</fullName>
    </submittedName>
</protein>
<dbReference type="RefSeq" id="XP_022139750.1">
    <property type="nucleotide sequence ID" value="XM_022284058.1"/>
</dbReference>
<dbReference type="CDD" id="cd03062">
    <property type="entry name" value="TRX_Fd_Sucrase"/>
    <property type="match status" value="1"/>
</dbReference>
<dbReference type="Pfam" id="PF06999">
    <property type="entry name" value="Suc_Fer-like"/>
    <property type="match status" value="1"/>
</dbReference>
<evidence type="ECO:0000313" key="2">
    <source>
        <dbReference type="Proteomes" id="UP000504603"/>
    </source>
</evidence>
<dbReference type="FunFam" id="3.40.30.10:FF:000213">
    <property type="entry name" value="APD1p protein"/>
    <property type="match status" value="1"/>
</dbReference>
<organism evidence="2 3">
    <name type="scientific">Momordica charantia</name>
    <name type="common">Bitter gourd</name>
    <name type="synonym">Balsam pear</name>
    <dbReference type="NCBI Taxonomy" id="3673"/>
    <lineage>
        <taxon>Eukaryota</taxon>
        <taxon>Viridiplantae</taxon>
        <taxon>Streptophyta</taxon>
        <taxon>Embryophyta</taxon>
        <taxon>Tracheophyta</taxon>
        <taxon>Spermatophyta</taxon>
        <taxon>Magnoliopsida</taxon>
        <taxon>eudicotyledons</taxon>
        <taxon>Gunneridae</taxon>
        <taxon>Pentapetalae</taxon>
        <taxon>rosids</taxon>
        <taxon>fabids</taxon>
        <taxon>Cucurbitales</taxon>
        <taxon>Cucurbitaceae</taxon>
        <taxon>Momordiceae</taxon>
        <taxon>Momordica</taxon>
    </lineage>
</organism>
<evidence type="ECO:0000256" key="1">
    <source>
        <dbReference type="SAM" id="MobiDB-lite"/>
    </source>
</evidence>
<dbReference type="GeneID" id="111010588"/>
<dbReference type="Proteomes" id="UP000504603">
    <property type="component" value="Unplaced"/>
</dbReference>
<gene>
    <name evidence="3" type="primary">LOC111010588</name>
</gene>
<dbReference type="KEGG" id="mcha:111010588"/>
<feature type="region of interest" description="Disordered" evidence="1">
    <location>
        <begin position="365"/>
        <end position="389"/>
    </location>
</feature>
<name>A0A6J1CD64_MOMCH</name>
<proteinExistence type="predicted"/>
<dbReference type="SUPFAM" id="SSF52833">
    <property type="entry name" value="Thioredoxin-like"/>
    <property type="match status" value="1"/>
</dbReference>
<feature type="region of interest" description="Disordered" evidence="1">
    <location>
        <begin position="1"/>
        <end position="41"/>
    </location>
</feature>
<dbReference type="OrthoDB" id="10253744at2759"/>
<dbReference type="InterPro" id="IPR036249">
    <property type="entry name" value="Thioredoxin-like_sf"/>
</dbReference>
<keyword evidence="2" id="KW-1185">Reference proteome</keyword>